<protein>
    <submittedName>
        <fullName evidence="1">Uncharacterized protein</fullName>
    </submittedName>
</protein>
<sequence length="181" mass="20620">MRSLNTLNGLDSKTQYERDWGRNIDLIYQRRIFSLGGNHCVQCDQMPLAQGRTRTPKITPDQDLNPAFPVIGSLVYCESDATDMRPPIHLTEIRASISPFSVDELNTTSALANYATELFVGDFESPHRTVRVKTSIHRDLKKDDKKLRLAKLIQNLIKFSPDQRKAPGHNFTRLKRVVVIS</sequence>
<accession>A0A7R9FZC6</accession>
<reference evidence="1" key="1">
    <citation type="submission" date="2020-11" db="EMBL/GenBank/DDBJ databases">
        <authorList>
            <person name="Tran Van P."/>
        </authorList>
    </citation>
    <scope>NUCLEOTIDE SEQUENCE</scope>
</reference>
<name>A0A7R9FZC6_TIMSH</name>
<evidence type="ECO:0000313" key="1">
    <source>
        <dbReference type="EMBL" id="CAD7261055.1"/>
    </source>
</evidence>
<organism evidence="1">
    <name type="scientific">Timema shepardi</name>
    <name type="common">Walking stick</name>
    <dbReference type="NCBI Taxonomy" id="629360"/>
    <lineage>
        <taxon>Eukaryota</taxon>
        <taxon>Metazoa</taxon>
        <taxon>Ecdysozoa</taxon>
        <taxon>Arthropoda</taxon>
        <taxon>Hexapoda</taxon>
        <taxon>Insecta</taxon>
        <taxon>Pterygota</taxon>
        <taxon>Neoptera</taxon>
        <taxon>Polyneoptera</taxon>
        <taxon>Phasmatodea</taxon>
        <taxon>Timematodea</taxon>
        <taxon>Timematoidea</taxon>
        <taxon>Timematidae</taxon>
        <taxon>Timema</taxon>
    </lineage>
</organism>
<dbReference type="EMBL" id="OC001976">
    <property type="protein sequence ID" value="CAD7261055.1"/>
    <property type="molecule type" value="Genomic_DNA"/>
</dbReference>
<proteinExistence type="predicted"/>
<dbReference type="AlphaFoldDB" id="A0A7R9FZC6"/>
<gene>
    <name evidence="1" type="ORF">TSIB3V08_LOCUS5204</name>
</gene>